<feature type="compositionally biased region" description="Polar residues" evidence="1">
    <location>
        <begin position="1"/>
        <end position="14"/>
    </location>
</feature>
<feature type="non-terminal residue" evidence="2">
    <location>
        <position position="1"/>
    </location>
</feature>
<feature type="compositionally biased region" description="Basic and acidic residues" evidence="1">
    <location>
        <begin position="25"/>
        <end position="36"/>
    </location>
</feature>
<keyword evidence="3" id="KW-1185">Reference proteome</keyword>
<proteinExistence type="predicted"/>
<sequence>HPHGSQNPDSSTHDSAGGSGTNDDVDIKPHSSHADPDSDAANLLSTELEVDPSRDEANARMRLVRGDITPPPILGVETRREPDSVPTEEYVPRPQRQRYAVQRVLHGSDAAKDEEEANSAPAPTQEPPQHNPDKFER</sequence>
<dbReference type="AlphaFoldDB" id="A0A0B1SAZ8"/>
<feature type="region of interest" description="Disordered" evidence="1">
    <location>
        <begin position="1"/>
        <end position="137"/>
    </location>
</feature>
<protein>
    <submittedName>
        <fullName evidence="2">Uncharacterized protein</fullName>
    </submittedName>
</protein>
<accession>A0A0B1SAZ8</accession>
<gene>
    <name evidence="2" type="ORF">OESDEN_18229</name>
</gene>
<dbReference type="EMBL" id="KN582443">
    <property type="protein sequence ID" value="KHJ82079.1"/>
    <property type="molecule type" value="Genomic_DNA"/>
</dbReference>
<reference evidence="2 3" key="1">
    <citation type="submission" date="2014-03" db="EMBL/GenBank/DDBJ databases">
        <title>Draft genome of the hookworm Oesophagostomum dentatum.</title>
        <authorList>
            <person name="Mitreva M."/>
        </authorList>
    </citation>
    <scope>NUCLEOTIDE SEQUENCE [LARGE SCALE GENOMIC DNA]</scope>
    <source>
        <strain evidence="2 3">OD-Hann</strain>
    </source>
</reference>
<organism evidence="2 3">
    <name type="scientific">Oesophagostomum dentatum</name>
    <name type="common">Nodular worm</name>
    <dbReference type="NCBI Taxonomy" id="61180"/>
    <lineage>
        <taxon>Eukaryota</taxon>
        <taxon>Metazoa</taxon>
        <taxon>Ecdysozoa</taxon>
        <taxon>Nematoda</taxon>
        <taxon>Chromadorea</taxon>
        <taxon>Rhabditida</taxon>
        <taxon>Rhabditina</taxon>
        <taxon>Rhabditomorpha</taxon>
        <taxon>Strongyloidea</taxon>
        <taxon>Strongylidae</taxon>
        <taxon>Oesophagostomum</taxon>
    </lineage>
</organism>
<dbReference type="Proteomes" id="UP000053660">
    <property type="component" value="Unassembled WGS sequence"/>
</dbReference>
<evidence type="ECO:0000313" key="3">
    <source>
        <dbReference type="Proteomes" id="UP000053660"/>
    </source>
</evidence>
<evidence type="ECO:0000256" key="1">
    <source>
        <dbReference type="SAM" id="MobiDB-lite"/>
    </source>
</evidence>
<feature type="non-terminal residue" evidence="2">
    <location>
        <position position="137"/>
    </location>
</feature>
<name>A0A0B1SAZ8_OESDE</name>
<evidence type="ECO:0000313" key="2">
    <source>
        <dbReference type="EMBL" id="KHJ82079.1"/>
    </source>
</evidence>